<name>A0A284RCS0_ARMOS</name>
<dbReference type="STRING" id="47428.A0A284RCS0"/>
<proteinExistence type="predicted"/>
<evidence type="ECO:0000313" key="2">
    <source>
        <dbReference type="EMBL" id="SJL06550.1"/>
    </source>
</evidence>
<evidence type="ECO:0000313" key="3">
    <source>
        <dbReference type="Proteomes" id="UP000219338"/>
    </source>
</evidence>
<gene>
    <name evidence="2" type="ORF">ARMOST_09891</name>
</gene>
<protein>
    <submittedName>
        <fullName evidence="2">Uncharacterized protein</fullName>
    </submittedName>
</protein>
<dbReference type="EMBL" id="FUEG01000007">
    <property type="protein sequence ID" value="SJL06550.1"/>
    <property type="molecule type" value="Genomic_DNA"/>
</dbReference>
<feature type="compositionally biased region" description="Pro residues" evidence="1">
    <location>
        <begin position="520"/>
        <end position="543"/>
    </location>
</feature>
<dbReference type="Proteomes" id="UP000219338">
    <property type="component" value="Unassembled WGS sequence"/>
</dbReference>
<evidence type="ECO:0000256" key="1">
    <source>
        <dbReference type="SAM" id="MobiDB-lite"/>
    </source>
</evidence>
<dbReference type="OrthoDB" id="3254160at2759"/>
<feature type="region of interest" description="Disordered" evidence="1">
    <location>
        <begin position="470"/>
        <end position="555"/>
    </location>
</feature>
<keyword evidence="3" id="KW-1185">Reference proteome</keyword>
<sequence>MSIYDVLDVVSQNLAAIGGITFEAFEALPYKPLPDVPDASYTILHFSTTDKFPVNKEQRPAANANQTLHETCQKVFGSTGALKFEYLNEETDTNKQCILTITRPNGSTRSYQSDASFTRKAEAKAQVCERAIQHDALKFIAEGESKISGHLALLENEGKVDEGVPEKDPGVKVIEDWCEESKLLIKWYDIAAKDGELHGAALRILATSHSFRVYSTAALYKDFIGAKAACAGVAIAEGALKFTGETSFPAAPSVVRMSLQEFYDLLPRPLPESSLAKQNVSEVQAVGWLNQTVQSTRGSQLQAEYLPFTENSLSGYVLRIDRPNPKECKSYIVDARFHKRSDAKTAVALMAMSQGVGEWLKKVARDVNKITQEMKRIKDSFLPKLNKECQTSNGEQPTFECKNQRDAWSCTLTVNLSPTKGQRDLREFSVPTQYRNQSDAKVAVCCKAANENLIELLRFRREPSLSQYLEAKKRKQQDDEVEPSTKRQKVAQLQTQPSNHNKRPKVQNAHLPARPRGHLPYPPPSYPRYMAPPSPPSSNPPSFTPYMPLQRPYRPPPPNHRPYVGLYYAPRMYLDLIAFCAHHFALV</sequence>
<accession>A0A284RCS0</accession>
<dbReference type="OMA" id="CCKAANE"/>
<organism evidence="2 3">
    <name type="scientific">Armillaria ostoyae</name>
    <name type="common">Armillaria root rot fungus</name>
    <dbReference type="NCBI Taxonomy" id="47428"/>
    <lineage>
        <taxon>Eukaryota</taxon>
        <taxon>Fungi</taxon>
        <taxon>Dikarya</taxon>
        <taxon>Basidiomycota</taxon>
        <taxon>Agaricomycotina</taxon>
        <taxon>Agaricomycetes</taxon>
        <taxon>Agaricomycetidae</taxon>
        <taxon>Agaricales</taxon>
        <taxon>Marasmiineae</taxon>
        <taxon>Physalacriaceae</taxon>
        <taxon>Armillaria</taxon>
    </lineage>
</organism>
<reference evidence="3" key="1">
    <citation type="journal article" date="2017" name="Nat. Ecol. Evol.">
        <title>Genome expansion and lineage-specific genetic innovations in the forest pathogenic fungi Armillaria.</title>
        <authorList>
            <person name="Sipos G."/>
            <person name="Prasanna A.N."/>
            <person name="Walter M.C."/>
            <person name="O'Connor E."/>
            <person name="Balint B."/>
            <person name="Krizsan K."/>
            <person name="Kiss B."/>
            <person name="Hess J."/>
            <person name="Varga T."/>
            <person name="Slot J."/>
            <person name="Riley R."/>
            <person name="Boka B."/>
            <person name="Rigling D."/>
            <person name="Barry K."/>
            <person name="Lee J."/>
            <person name="Mihaltcheva S."/>
            <person name="LaButti K."/>
            <person name="Lipzen A."/>
            <person name="Waldron R."/>
            <person name="Moloney N.M."/>
            <person name="Sperisen C."/>
            <person name="Kredics L."/>
            <person name="Vagvoelgyi C."/>
            <person name="Patrignani A."/>
            <person name="Fitzpatrick D."/>
            <person name="Nagy I."/>
            <person name="Doyle S."/>
            <person name="Anderson J.B."/>
            <person name="Grigoriev I.V."/>
            <person name="Gueldener U."/>
            <person name="Muensterkoetter M."/>
            <person name="Nagy L.G."/>
        </authorList>
    </citation>
    <scope>NUCLEOTIDE SEQUENCE [LARGE SCALE GENOMIC DNA]</scope>
    <source>
        <strain evidence="3">C18/9</strain>
    </source>
</reference>
<dbReference type="AlphaFoldDB" id="A0A284RCS0"/>